<evidence type="ECO:0000313" key="13">
    <source>
        <dbReference type="EMBL" id="RLL99680.1"/>
    </source>
</evidence>
<feature type="compositionally biased region" description="Basic and acidic residues" evidence="11">
    <location>
        <begin position="769"/>
        <end position="778"/>
    </location>
</feature>
<keyword evidence="4" id="KW-0808">Transferase</keyword>
<feature type="compositionally biased region" description="Polar residues" evidence="11">
    <location>
        <begin position="259"/>
        <end position="268"/>
    </location>
</feature>
<dbReference type="PROSITE" id="PS00108">
    <property type="entry name" value="PROTEIN_KINASE_ST"/>
    <property type="match status" value="1"/>
</dbReference>
<feature type="compositionally biased region" description="Pro residues" evidence="11">
    <location>
        <begin position="782"/>
        <end position="791"/>
    </location>
</feature>
<dbReference type="GO" id="GO:0035556">
    <property type="term" value="P:intracellular signal transduction"/>
    <property type="evidence" value="ECO:0007669"/>
    <property type="project" value="TreeGrafter"/>
</dbReference>
<accession>A0A421DCE5</accession>
<dbReference type="PROSITE" id="PS50011">
    <property type="entry name" value="PROTEIN_KINASE_DOM"/>
    <property type="match status" value="1"/>
</dbReference>
<organism evidence="13 14">
    <name type="scientific">Aspergillus turcosus</name>
    <dbReference type="NCBI Taxonomy" id="1245748"/>
    <lineage>
        <taxon>Eukaryota</taxon>
        <taxon>Fungi</taxon>
        <taxon>Dikarya</taxon>
        <taxon>Ascomycota</taxon>
        <taxon>Pezizomycotina</taxon>
        <taxon>Eurotiomycetes</taxon>
        <taxon>Eurotiomycetidae</taxon>
        <taxon>Eurotiales</taxon>
        <taxon>Aspergillaceae</taxon>
        <taxon>Aspergillus</taxon>
        <taxon>Aspergillus subgen. Fumigati</taxon>
    </lineage>
</organism>
<evidence type="ECO:0000256" key="6">
    <source>
        <dbReference type="ARBA" id="ARBA00022777"/>
    </source>
</evidence>
<evidence type="ECO:0000256" key="2">
    <source>
        <dbReference type="ARBA" id="ARBA00022527"/>
    </source>
</evidence>
<dbReference type="GO" id="GO:0004674">
    <property type="term" value="F:protein serine/threonine kinase activity"/>
    <property type="evidence" value="ECO:0007669"/>
    <property type="project" value="UniProtKB-KW"/>
</dbReference>
<evidence type="ECO:0000256" key="11">
    <source>
        <dbReference type="SAM" id="MobiDB-lite"/>
    </source>
</evidence>
<dbReference type="Pfam" id="PF00069">
    <property type="entry name" value="Pkinase"/>
    <property type="match status" value="1"/>
</dbReference>
<evidence type="ECO:0000256" key="9">
    <source>
        <dbReference type="ARBA" id="ARBA00048679"/>
    </source>
</evidence>
<dbReference type="GO" id="GO:0045033">
    <property type="term" value="P:peroxisome inheritance"/>
    <property type="evidence" value="ECO:0007669"/>
    <property type="project" value="UniProtKB-ARBA"/>
</dbReference>
<feature type="compositionally biased region" description="Basic and acidic residues" evidence="11">
    <location>
        <begin position="956"/>
        <end position="985"/>
    </location>
</feature>
<feature type="compositionally biased region" description="Polar residues" evidence="11">
    <location>
        <begin position="1"/>
        <end position="21"/>
    </location>
</feature>
<feature type="compositionally biased region" description="Polar residues" evidence="11">
    <location>
        <begin position="30"/>
        <end position="54"/>
    </location>
</feature>
<keyword evidence="7 10" id="KW-0067">ATP-binding</keyword>
<gene>
    <name evidence="13" type="ORF">CFD26_108236</name>
</gene>
<evidence type="ECO:0000256" key="3">
    <source>
        <dbReference type="ARBA" id="ARBA00022553"/>
    </source>
</evidence>
<dbReference type="FunFam" id="1.10.510.10:FF:000397">
    <property type="entry name" value="Serine/threonine-protein kinase KIN4"/>
    <property type="match status" value="1"/>
</dbReference>
<feature type="compositionally biased region" description="Basic and acidic residues" evidence="11">
    <location>
        <begin position="1151"/>
        <end position="1164"/>
    </location>
</feature>
<feature type="compositionally biased region" description="Polar residues" evidence="11">
    <location>
        <begin position="1014"/>
        <end position="1026"/>
    </location>
</feature>
<dbReference type="GO" id="GO:0000011">
    <property type="term" value="P:vacuole inheritance"/>
    <property type="evidence" value="ECO:0007669"/>
    <property type="project" value="UniProtKB-ARBA"/>
</dbReference>
<feature type="region of interest" description="Disordered" evidence="11">
    <location>
        <begin position="1128"/>
        <end position="1177"/>
    </location>
</feature>
<dbReference type="STRING" id="1245748.A0A421DCE5"/>
<keyword evidence="5 10" id="KW-0547">Nucleotide-binding</keyword>
<evidence type="ECO:0000313" key="14">
    <source>
        <dbReference type="Proteomes" id="UP000215289"/>
    </source>
</evidence>
<feature type="binding site" evidence="10">
    <location>
        <position position="339"/>
    </location>
    <ligand>
        <name>ATP</name>
        <dbReference type="ChEBI" id="CHEBI:30616"/>
    </ligand>
</feature>
<evidence type="ECO:0000256" key="5">
    <source>
        <dbReference type="ARBA" id="ARBA00022741"/>
    </source>
</evidence>
<evidence type="ECO:0000256" key="7">
    <source>
        <dbReference type="ARBA" id="ARBA00022840"/>
    </source>
</evidence>
<dbReference type="OrthoDB" id="193931at2759"/>
<keyword evidence="3" id="KW-0597">Phosphoprotein</keyword>
<dbReference type="PANTHER" id="PTHR24346">
    <property type="entry name" value="MAP/MICROTUBULE AFFINITY-REGULATING KINASE"/>
    <property type="match status" value="1"/>
</dbReference>
<dbReference type="PANTHER" id="PTHR24346:SF110">
    <property type="entry name" value="NON-SPECIFIC SERINE_THREONINE PROTEIN KINASE"/>
    <property type="match status" value="1"/>
</dbReference>
<dbReference type="EC" id="2.7.11.1" evidence="1"/>
<comment type="catalytic activity">
    <reaction evidence="8">
        <text>L-threonyl-[protein] + ATP = O-phospho-L-threonyl-[protein] + ADP + H(+)</text>
        <dbReference type="Rhea" id="RHEA:46608"/>
        <dbReference type="Rhea" id="RHEA-COMP:11060"/>
        <dbReference type="Rhea" id="RHEA-COMP:11605"/>
        <dbReference type="ChEBI" id="CHEBI:15378"/>
        <dbReference type="ChEBI" id="CHEBI:30013"/>
        <dbReference type="ChEBI" id="CHEBI:30616"/>
        <dbReference type="ChEBI" id="CHEBI:61977"/>
        <dbReference type="ChEBI" id="CHEBI:456216"/>
        <dbReference type="EC" id="2.7.11.1"/>
    </reaction>
</comment>
<dbReference type="Proteomes" id="UP000215289">
    <property type="component" value="Unassembled WGS sequence"/>
</dbReference>
<dbReference type="EMBL" id="NIDN02000027">
    <property type="protein sequence ID" value="RLL99680.1"/>
    <property type="molecule type" value="Genomic_DNA"/>
</dbReference>
<evidence type="ECO:0000256" key="4">
    <source>
        <dbReference type="ARBA" id="ARBA00022679"/>
    </source>
</evidence>
<feature type="compositionally biased region" description="Polar residues" evidence="11">
    <location>
        <begin position="795"/>
        <end position="809"/>
    </location>
</feature>
<evidence type="ECO:0000256" key="1">
    <source>
        <dbReference type="ARBA" id="ARBA00012513"/>
    </source>
</evidence>
<dbReference type="AlphaFoldDB" id="A0A421DCE5"/>
<evidence type="ECO:0000256" key="10">
    <source>
        <dbReference type="PROSITE-ProRule" id="PRU10141"/>
    </source>
</evidence>
<feature type="region of interest" description="Disordered" evidence="11">
    <location>
        <begin position="255"/>
        <end position="293"/>
    </location>
</feature>
<proteinExistence type="predicted"/>
<feature type="region of interest" description="Disordered" evidence="11">
    <location>
        <begin position="660"/>
        <end position="1048"/>
    </location>
</feature>
<keyword evidence="6" id="KW-0418">Kinase</keyword>
<reference evidence="13 14" key="1">
    <citation type="submission" date="2018-08" db="EMBL/GenBank/DDBJ databases">
        <title>Draft genome sequences of two Aspergillus turcosus clinical strains isolated from bronchoalveolar lavage fluid: one azole-susceptible and the other azole-resistant.</title>
        <authorList>
            <person name="Parent-Michaud M."/>
            <person name="Dufresne P.J."/>
            <person name="Fournier E."/>
            <person name="Martineau C."/>
            <person name="Moreira S."/>
            <person name="Perkins V."/>
            <person name="De Repentigny L."/>
            <person name="Dufresne S.F."/>
        </authorList>
    </citation>
    <scope>NUCLEOTIDE SEQUENCE [LARGE SCALE GENOMIC DNA]</scope>
    <source>
        <strain evidence="13">HMR AF 1038</strain>
    </source>
</reference>
<feature type="compositionally biased region" description="Polar residues" evidence="11">
    <location>
        <begin position="107"/>
        <end position="117"/>
    </location>
</feature>
<dbReference type="SMART" id="SM00220">
    <property type="entry name" value="S_TKc"/>
    <property type="match status" value="1"/>
</dbReference>
<dbReference type="InterPro" id="IPR000719">
    <property type="entry name" value="Prot_kinase_dom"/>
</dbReference>
<dbReference type="InterPro" id="IPR008271">
    <property type="entry name" value="Ser/Thr_kinase_AS"/>
</dbReference>
<keyword evidence="14" id="KW-1185">Reference proteome</keyword>
<feature type="compositionally biased region" description="Basic and acidic residues" evidence="11">
    <location>
        <begin position="695"/>
        <end position="704"/>
    </location>
</feature>
<evidence type="ECO:0000256" key="8">
    <source>
        <dbReference type="ARBA" id="ARBA00047899"/>
    </source>
</evidence>
<feature type="region of interest" description="Disordered" evidence="11">
    <location>
        <begin position="1"/>
        <end position="219"/>
    </location>
</feature>
<feature type="domain" description="Protein kinase" evidence="12">
    <location>
        <begin position="310"/>
        <end position="604"/>
    </location>
</feature>
<comment type="catalytic activity">
    <reaction evidence="9">
        <text>L-seryl-[protein] + ATP = O-phospho-L-seryl-[protein] + ADP + H(+)</text>
        <dbReference type="Rhea" id="RHEA:17989"/>
        <dbReference type="Rhea" id="RHEA-COMP:9863"/>
        <dbReference type="Rhea" id="RHEA-COMP:11604"/>
        <dbReference type="ChEBI" id="CHEBI:15378"/>
        <dbReference type="ChEBI" id="CHEBI:29999"/>
        <dbReference type="ChEBI" id="CHEBI:30616"/>
        <dbReference type="ChEBI" id="CHEBI:83421"/>
        <dbReference type="ChEBI" id="CHEBI:456216"/>
        <dbReference type="EC" id="2.7.11.1"/>
    </reaction>
</comment>
<feature type="compositionally biased region" description="Polar residues" evidence="11">
    <location>
        <begin position="199"/>
        <end position="212"/>
    </location>
</feature>
<evidence type="ECO:0000259" key="12">
    <source>
        <dbReference type="PROSITE" id="PS50011"/>
    </source>
</evidence>
<dbReference type="PROSITE" id="PS00107">
    <property type="entry name" value="PROTEIN_KINASE_ATP"/>
    <property type="match status" value="1"/>
</dbReference>
<dbReference type="GO" id="GO:0005524">
    <property type="term" value="F:ATP binding"/>
    <property type="evidence" value="ECO:0007669"/>
    <property type="project" value="UniProtKB-UniRule"/>
</dbReference>
<dbReference type="InterPro" id="IPR017441">
    <property type="entry name" value="Protein_kinase_ATP_BS"/>
</dbReference>
<feature type="compositionally biased region" description="Polar residues" evidence="11">
    <location>
        <begin position="63"/>
        <end position="86"/>
    </location>
</feature>
<keyword evidence="2" id="KW-0723">Serine/threonine-protein kinase</keyword>
<comment type="caution">
    <text evidence="13">The sequence shown here is derived from an EMBL/GenBank/DDBJ whole genome shotgun (WGS) entry which is preliminary data.</text>
</comment>
<protein>
    <recommendedName>
        <fullName evidence="1">non-specific serine/threonine protein kinase</fullName>
        <ecNumber evidence="1">2.7.11.1</ecNumber>
    </recommendedName>
</protein>
<feature type="compositionally biased region" description="Basic and acidic residues" evidence="11">
    <location>
        <begin position="162"/>
        <end position="181"/>
    </location>
</feature>
<feature type="compositionally biased region" description="Low complexity" evidence="11">
    <location>
        <begin position="994"/>
        <end position="1005"/>
    </location>
</feature>
<sequence length="1191" mass="129430">MSSAAMQTGSQYTPAHSSATYVSLPHPIPASTSQYDYAPQQLFNDLPRSTQPSRRSSDPHSAIMSTALSSQQPSYPPTATYSSAMSDSHEQAPPLSTHASPALNPALPTQGQNSNRTPIYPDLQGAPPIPPPRTSSTHRSQHGSSATSSSGERVSSSRRNKNKPDDRSTGHRERRGDEPRSHRSAAHSSGEPTREASGKGSSRVQAESSSAVDSRPEEMMETIPSLGTLVKESSTVINQVVVSDPSVDIIREQARQAEASMSPSTDSAPPSGLALVGSEGVDDGGRGGLRSRHDYNENTVKRKETTFGQYVLGQTLGEGEFGKVKLGWKKDGSVQVAIKLIRRESLGSNPNRLPKIYREISILRDLHHPNIVRLHEMVETDRHIGIIMEYASGGELFDHILNNRYLKDNSARRLFAQLVSGVGYLHKKGIVHRDLKLENLLLDRNRNIIITDFGFANTFDPSDELGEEIEYNLTNKEFVKRMRLDKPNAKGMRRGDLMQTSCGSPCYAAPELVVSDSLYTGRKVDVWSCGVILYAMLAGYLPFDDDPANPDGDNINLLYKYIVSTPLTFPEYVTPHARDLLRRILVPDPRKRADLFEVARHSWLSEFSHVVSHITSSTTKVADIAETTVPPGQFPNTALSAPDANLSSCYAESHKEAPALARSASVREPPKTCQSSIPTVGGLVHHSGDISQEPSADRSKTSRDTKRRTVQVEYVAPQSQTARGESPAAPESPSAKTSGVEAVLAAARPGSRDATANTKAGALPSGVHMEQRSTRAGEPKAPAGPVPPGPGHLPRSTSDSTALTGTHTTMPPPTQATRPATGASMASFNTGRLPSRGSYGQPVAPTVAATNAQGRLAQPKSKQYVISAPIPQDSSQHAAMSIGRPSTQALPAKFNTTPRQEPPKGHKRSNTVSGISEKLFGRSGSIFGGRGTQTAPRQKPSKRYPPTSMRDPFAGEDIRVSTDSRRSGQYGSDRKTSETGGENRPRRFSLLPASFSLRGFSSSRSQTPEEESQTSRSTDQRVQQRPSAGVIRPRARATSYGTQDAMGMVSDGPGEGVLASEEPVNYQARIDQQFAELHGLHSAAYEPTSYTSTSAEQVYHNDNDYQYGYQYANHSTPNYYDEYNNPHDPRPSMQAGRVGRGPNVLQKNNRKFADAYEYERDPSHHSGSSGAARKVMDFFRRRAKSRAGDDR</sequence>
<dbReference type="Gene3D" id="1.10.510.10">
    <property type="entry name" value="Transferase(Phosphotransferase) domain 1"/>
    <property type="match status" value="1"/>
</dbReference>
<name>A0A421DCE5_9EURO</name>
<dbReference type="SUPFAM" id="SSF56112">
    <property type="entry name" value="Protein kinase-like (PK-like)"/>
    <property type="match status" value="1"/>
</dbReference>
<feature type="compositionally biased region" description="Polar residues" evidence="11">
    <location>
        <begin position="872"/>
        <end position="899"/>
    </location>
</feature>
<dbReference type="GO" id="GO:0005737">
    <property type="term" value="C:cytoplasm"/>
    <property type="evidence" value="ECO:0007669"/>
    <property type="project" value="TreeGrafter"/>
</dbReference>
<dbReference type="InterPro" id="IPR011009">
    <property type="entry name" value="Kinase-like_dom_sf"/>
</dbReference>
<feature type="compositionally biased region" description="Low complexity" evidence="11">
    <location>
        <begin position="142"/>
        <end position="154"/>
    </location>
</feature>
<dbReference type="FunFam" id="3.30.200.20:FF:000003">
    <property type="entry name" value="Non-specific serine/threonine protein kinase"/>
    <property type="match status" value="1"/>
</dbReference>